<dbReference type="PANTHER" id="PTHR11567:SF210">
    <property type="entry name" value="ACID PHOSPHATASE 5-RELATED"/>
    <property type="match status" value="1"/>
</dbReference>
<evidence type="ECO:0000313" key="2">
    <source>
        <dbReference type="Proteomes" id="UP000887577"/>
    </source>
</evidence>
<evidence type="ECO:0000313" key="3">
    <source>
        <dbReference type="WBParaSite" id="PSU_v2.g2102.t1"/>
    </source>
</evidence>
<accession>A0A914YPS5</accession>
<dbReference type="InterPro" id="IPR050645">
    <property type="entry name" value="Histidine_acid_phosphatase"/>
</dbReference>
<organism evidence="2 3">
    <name type="scientific">Panagrolaimus superbus</name>
    <dbReference type="NCBI Taxonomy" id="310955"/>
    <lineage>
        <taxon>Eukaryota</taxon>
        <taxon>Metazoa</taxon>
        <taxon>Ecdysozoa</taxon>
        <taxon>Nematoda</taxon>
        <taxon>Chromadorea</taxon>
        <taxon>Rhabditida</taxon>
        <taxon>Tylenchina</taxon>
        <taxon>Panagrolaimomorpha</taxon>
        <taxon>Panagrolaimoidea</taxon>
        <taxon>Panagrolaimidae</taxon>
        <taxon>Panagrolaimus</taxon>
    </lineage>
</organism>
<dbReference type="WBParaSite" id="PSU_v2.g2102.t1">
    <property type="protein sequence ID" value="PSU_v2.g2102.t1"/>
    <property type="gene ID" value="PSU_v2.g2102"/>
</dbReference>
<protein>
    <submittedName>
        <fullName evidence="3">Uncharacterized protein</fullName>
    </submittedName>
</protein>
<sequence>MKEHFNLGLRLRHRYIKQHPLVSPRFRSKEISIRSTGYNRTIASALTNFVSFYFTGNIKGKDYPNSIFWPAYFTPVPVYSVPWKDEDLFNVFKCPRALQMNALIPQTPEFAAFVAAYQSLFTILNNNSGIVISNSSSYSNLNNAYRICDCILCETLFLNY</sequence>
<dbReference type="SUPFAM" id="SSF53254">
    <property type="entry name" value="Phosphoglycerate mutase-like"/>
    <property type="match status" value="1"/>
</dbReference>
<dbReference type="Pfam" id="PF00328">
    <property type="entry name" value="His_Phos_2"/>
    <property type="match status" value="1"/>
</dbReference>
<dbReference type="PANTHER" id="PTHR11567">
    <property type="entry name" value="ACID PHOSPHATASE-RELATED"/>
    <property type="match status" value="1"/>
</dbReference>
<dbReference type="Gene3D" id="3.40.50.1240">
    <property type="entry name" value="Phosphoglycerate mutase-like"/>
    <property type="match status" value="1"/>
</dbReference>
<dbReference type="Proteomes" id="UP000887577">
    <property type="component" value="Unplaced"/>
</dbReference>
<name>A0A914YPS5_9BILA</name>
<dbReference type="InterPro" id="IPR029033">
    <property type="entry name" value="His_PPase_superfam"/>
</dbReference>
<dbReference type="GO" id="GO:0016791">
    <property type="term" value="F:phosphatase activity"/>
    <property type="evidence" value="ECO:0007669"/>
    <property type="project" value="TreeGrafter"/>
</dbReference>
<comment type="similarity">
    <text evidence="1">Belongs to the histidine acid phosphatase family.</text>
</comment>
<proteinExistence type="inferred from homology"/>
<keyword evidence="2" id="KW-1185">Reference proteome</keyword>
<dbReference type="AlphaFoldDB" id="A0A914YPS5"/>
<evidence type="ECO:0000256" key="1">
    <source>
        <dbReference type="ARBA" id="ARBA00005375"/>
    </source>
</evidence>
<reference evidence="3" key="1">
    <citation type="submission" date="2022-11" db="UniProtKB">
        <authorList>
            <consortium name="WormBaseParasite"/>
        </authorList>
    </citation>
    <scope>IDENTIFICATION</scope>
</reference>
<dbReference type="InterPro" id="IPR000560">
    <property type="entry name" value="His_Pase_clade-2"/>
</dbReference>